<feature type="signal peptide" evidence="1">
    <location>
        <begin position="1"/>
        <end position="25"/>
    </location>
</feature>
<sequence>MLMPRVLISSICALALATATTTAFAQSKKDNMVILPAAGMVAIEKDGKFAVISDNGRFLIQGMLYDTWTQKELKTLQEVKVAANYIPIDKANVGFEDLAPMTVGTGDKAITMFSDPACGYCKEVIAEARSSLPEGYRLDVLMLPLLSDRSASRTKELHCAEDKAAAWKAGVQGDLTTPLAQKPEGACDVDVIGKRRITAQFLGARNVPFLIRDDGLTREGKPTEGLRAWIENNRI</sequence>
<gene>
    <name evidence="4" type="ORF">GQA94_23065</name>
    <name evidence="3" type="ORF">LO50_10815</name>
</gene>
<organism evidence="3 5">
    <name type="scientific">Stutzerimonas stutzeri</name>
    <name type="common">Pseudomonas stutzeri</name>
    <dbReference type="NCBI Taxonomy" id="316"/>
    <lineage>
        <taxon>Bacteria</taxon>
        <taxon>Pseudomonadati</taxon>
        <taxon>Pseudomonadota</taxon>
        <taxon>Gammaproteobacteria</taxon>
        <taxon>Pseudomonadales</taxon>
        <taxon>Pseudomonadaceae</taxon>
        <taxon>Stutzerimonas</taxon>
    </lineage>
</organism>
<dbReference type="Proteomes" id="UP000032439">
    <property type="component" value="Unassembled WGS sequence"/>
</dbReference>
<geneLocation type="plasmid" evidence="4">
    <name>p1_PM101005</name>
</geneLocation>
<dbReference type="PANTHER" id="PTHR35272:SF3">
    <property type="entry name" value="THIOL:DISULFIDE INTERCHANGE PROTEIN DSBC"/>
    <property type="match status" value="1"/>
</dbReference>
<dbReference type="GO" id="GO:0016853">
    <property type="term" value="F:isomerase activity"/>
    <property type="evidence" value="ECO:0007669"/>
    <property type="project" value="UniProtKB-KW"/>
</dbReference>
<evidence type="ECO:0000256" key="1">
    <source>
        <dbReference type="RuleBase" id="RU364038"/>
    </source>
</evidence>
<name>A0A0D7E6D0_STUST</name>
<dbReference type="EMBL" id="CP046903">
    <property type="protein sequence ID" value="QGZ32993.1"/>
    <property type="molecule type" value="Genomic_DNA"/>
</dbReference>
<evidence type="ECO:0000313" key="5">
    <source>
        <dbReference type="Proteomes" id="UP000032439"/>
    </source>
</evidence>
<dbReference type="InterPro" id="IPR036249">
    <property type="entry name" value="Thioredoxin-like_sf"/>
</dbReference>
<accession>A0A0D7E6D0</accession>
<reference evidence="3 5" key="1">
    <citation type="submission" date="2014-11" db="EMBL/GenBank/DDBJ databases">
        <title>Genomics and ecophysiology of heterotrophic nitrogen fixing bacteria isolated from estuarine surface water.</title>
        <authorList>
            <person name="Bentzon-Tilia M."/>
            <person name="Severin I."/>
            <person name="Hansen L.H."/>
            <person name="Riemann L."/>
        </authorList>
    </citation>
    <scope>NUCLEOTIDE SEQUENCE [LARGE SCALE GENOMIC DNA]</scope>
    <source>
        <strain evidence="3 5">BAL361</strain>
    </source>
</reference>
<dbReference type="EMBL" id="JXXD01000093">
    <property type="protein sequence ID" value="KIZ36106.1"/>
    <property type="molecule type" value="Genomic_DNA"/>
</dbReference>
<reference evidence="4 6" key="2">
    <citation type="submission" date="2019-12" db="EMBL/GenBank/DDBJ databases">
        <title>Complete genome sequence of Pseudomonas stutzeri.</title>
        <authorList>
            <person name="Lim S.R."/>
            <person name="Kim J.H."/>
        </authorList>
    </citation>
    <scope>NUCLEOTIDE SEQUENCE [LARGE SCALE GENOMIC DNA]</scope>
    <source>
        <strain evidence="4 6">PM101005</strain>
        <plasmid evidence="4">p1_PM101005</plasmid>
        <plasmid evidence="6">p1_pm101005</plasmid>
    </source>
</reference>
<feature type="domain" description="Thioredoxin-like fold" evidence="2">
    <location>
        <begin position="104"/>
        <end position="216"/>
    </location>
</feature>
<evidence type="ECO:0000313" key="4">
    <source>
        <dbReference type="EMBL" id="QGZ32993.1"/>
    </source>
</evidence>
<dbReference type="PATRIC" id="fig|316.110.peg.4783"/>
<comment type="subcellular location">
    <subcellularLocation>
        <location evidence="1">Periplasm</location>
    </subcellularLocation>
</comment>
<dbReference type="InterPro" id="IPR033954">
    <property type="entry name" value="DiS-bond_Isoase_DsbC/G"/>
</dbReference>
<dbReference type="GO" id="GO:0042597">
    <property type="term" value="C:periplasmic space"/>
    <property type="evidence" value="ECO:0007669"/>
    <property type="project" value="UniProtKB-SubCell"/>
</dbReference>
<dbReference type="AlphaFoldDB" id="A0A0D7E6D0"/>
<dbReference type="PANTHER" id="PTHR35272">
    <property type="entry name" value="THIOL:DISULFIDE INTERCHANGE PROTEIN DSBC-RELATED"/>
    <property type="match status" value="1"/>
</dbReference>
<keyword evidence="3" id="KW-0413">Isomerase</keyword>
<keyword evidence="1" id="KW-0732">Signal</keyword>
<keyword evidence="1" id="KW-0574">Periplasm</keyword>
<comment type="function">
    <text evidence="1">Required for disulfide bond formation in some periplasmic proteins. Acts by transferring its disulfide bond to other proteins and is reduced in the process.</text>
</comment>
<dbReference type="Pfam" id="PF13098">
    <property type="entry name" value="Thioredoxin_2"/>
    <property type="match status" value="1"/>
</dbReference>
<evidence type="ECO:0000259" key="2">
    <source>
        <dbReference type="Pfam" id="PF13098"/>
    </source>
</evidence>
<evidence type="ECO:0000313" key="3">
    <source>
        <dbReference type="EMBL" id="KIZ36106.1"/>
    </source>
</evidence>
<dbReference type="CDD" id="cd03020">
    <property type="entry name" value="DsbA_DsbC_DsbG"/>
    <property type="match status" value="1"/>
</dbReference>
<proteinExistence type="inferred from homology"/>
<dbReference type="InterPro" id="IPR051470">
    <property type="entry name" value="Thiol:disulfide_interchange"/>
</dbReference>
<dbReference type="SUPFAM" id="SSF52833">
    <property type="entry name" value="Thioredoxin-like"/>
    <property type="match status" value="1"/>
</dbReference>
<keyword evidence="4" id="KW-0614">Plasmid</keyword>
<evidence type="ECO:0000313" key="6">
    <source>
        <dbReference type="Proteomes" id="UP000438983"/>
    </source>
</evidence>
<geneLocation type="plasmid" evidence="6">
    <name>p1_pm101005</name>
</geneLocation>
<protein>
    <recommendedName>
        <fullName evidence="1">Thiol:disulfide interchange protein</fullName>
    </recommendedName>
</protein>
<feature type="chain" id="PRO_5010393884" description="Thiol:disulfide interchange protein" evidence="1">
    <location>
        <begin position="26"/>
        <end position="235"/>
    </location>
</feature>
<dbReference type="InterPro" id="IPR012336">
    <property type="entry name" value="Thioredoxin-like_fold"/>
</dbReference>
<comment type="similarity">
    <text evidence="1">Belongs to the thioredoxin family. DsbC subfamily.</text>
</comment>
<dbReference type="Gene3D" id="3.40.30.10">
    <property type="entry name" value="Glutaredoxin"/>
    <property type="match status" value="1"/>
</dbReference>
<keyword evidence="1" id="KW-0676">Redox-active center</keyword>
<dbReference type="OrthoDB" id="12976at2"/>
<dbReference type="Proteomes" id="UP000438983">
    <property type="component" value="Plasmid p1_PM101005"/>
</dbReference>